<protein>
    <submittedName>
        <fullName evidence="1">Uncharacterized protein</fullName>
    </submittedName>
</protein>
<dbReference type="KEGG" id="lsa:LCA_0723"/>
<dbReference type="HOGENOM" id="CLU_204481_0_0_9"/>
<keyword evidence="2" id="KW-1185">Reference proteome</keyword>
<accession>Q38XQ2</accession>
<reference evidence="2" key="1">
    <citation type="journal article" date="2005" name="Nat. Biotechnol.">
        <title>The complete genome sequence of the meat-borne lactic acid bacterium Lactobacillus sakei 23K.</title>
        <authorList>
            <person name="Chaillou S."/>
            <person name="Champomier-Verges M.-C."/>
            <person name="Cornet M."/>
            <person name="Crutz-Le Coq A.-M."/>
            <person name="Dudez A.-M."/>
            <person name="Martin V."/>
            <person name="Beaufils S."/>
            <person name="Darbon-Rongere E."/>
            <person name="Bossy R."/>
            <person name="Loux V."/>
            <person name="Zagorec M."/>
        </authorList>
    </citation>
    <scope>NUCLEOTIDE SEQUENCE [LARGE SCALE GENOMIC DNA]</scope>
    <source>
        <strain evidence="2">23K</strain>
    </source>
</reference>
<dbReference type="AlphaFoldDB" id="Q38XQ2"/>
<dbReference type="Gene3D" id="3.30.1490.390">
    <property type="match status" value="1"/>
</dbReference>
<dbReference type="EMBL" id="CR936503">
    <property type="protein sequence ID" value="CAI55027.1"/>
    <property type="molecule type" value="Genomic_DNA"/>
</dbReference>
<dbReference type="Proteomes" id="UP000002707">
    <property type="component" value="Chromosome"/>
</dbReference>
<gene>
    <name evidence="1" type="ordered locus">LCA_0723</name>
</gene>
<name>Q38XQ2_LATSS</name>
<organism evidence="1 2">
    <name type="scientific">Latilactobacillus sakei subsp. sakei (strain 23K)</name>
    <name type="common">Lactobacillus sakei subsp. sakei</name>
    <dbReference type="NCBI Taxonomy" id="314315"/>
    <lineage>
        <taxon>Bacteria</taxon>
        <taxon>Bacillati</taxon>
        <taxon>Bacillota</taxon>
        <taxon>Bacilli</taxon>
        <taxon>Lactobacillales</taxon>
        <taxon>Lactobacillaceae</taxon>
        <taxon>Latilactobacillus</taxon>
    </lineage>
</organism>
<evidence type="ECO:0000313" key="2">
    <source>
        <dbReference type="Proteomes" id="UP000002707"/>
    </source>
</evidence>
<evidence type="ECO:0000313" key="1">
    <source>
        <dbReference type="EMBL" id="CAI55027.1"/>
    </source>
</evidence>
<sequence length="49" mass="5538">MLVIKYVNGQNSAEKIYQKAAEFVANQQLEVPDFEDYVQITEVTLGGVF</sequence>
<proteinExistence type="predicted"/>